<dbReference type="Gene3D" id="1.10.287.470">
    <property type="entry name" value="Helix hairpin bin"/>
    <property type="match status" value="1"/>
</dbReference>
<evidence type="ECO:0000259" key="4">
    <source>
        <dbReference type="Pfam" id="PF25893"/>
    </source>
</evidence>
<gene>
    <name evidence="8" type="ORF">S2091_0273</name>
</gene>
<dbReference type="SUPFAM" id="SSF111369">
    <property type="entry name" value="HlyD-like secretion proteins"/>
    <property type="match status" value="1"/>
</dbReference>
<keyword evidence="3" id="KW-0732">Signal</keyword>
<name>A0A2S9H531_9BURK</name>
<dbReference type="InterPro" id="IPR058648">
    <property type="entry name" value="HH_CzcB-like"/>
</dbReference>
<dbReference type="PANTHER" id="PTHR30097:SF15">
    <property type="entry name" value="CATION EFFLUX SYSTEM PROTEIN CUSB"/>
    <property type="match status" value="1"/>
</dbReference>
<reference evidence="8 9" key="1">
    <citation type="submission" date="2018-02" db="EMBL/GenBank/DDBJ databases">
        <title>Solimicrobium silvestre gen. nov., sp. nov., isolated from alpine forest soil.</title>
        <authorList>
            <person name="Margesin R."/>
            <person name="Albuquerque L."/>
            <person name="Zhang D.-C."/>
            <person name="Froufe H.J.C."/>
            <person name="Severino R."/>
            <person name="Roxo I."/>
            <person name="Egas C."/>
            <person name="Da Costa M.S."/>
        </authorList>
    </citation>
    <scope>NUCLEOTIDE SEQUENCE [LARGE SCALE GENOMIC DNA]</scope>
    <source>
        <strain evidence="8 9">S20-91</strain>
    </source>
</reference>
<evidence type="ECO:0000313" key="8">
    <source>
        <dbReference type="EMBL" id="PRC95078.1"/>
    </source>
</evidence>
<protein>
    <submittedName>
        <fullName evidence="8">Efflux transporter, RND family, MFP subunit</fullName>
    </submittedName>
</protein>
<evidence type="ECO:0000256" key="3">
    <source>
        <dbReference type="SAM" id="SignalP"/>
    </source>
</evidence>
<evidence type="ECO:0000313" key="9">
    <source>
        <dbReference type="Proteomes" id="UP000237839"/>
    </source>
</evidence>
<dbReference type="GO" id="GO:0022857">
    <property type="term" value="F:transmembrane transporter activity"/>
    <property type="evidence" value="ECO:0007669"/>
    <property type="project" value="InterPro"/>
</dbReference>
<evidence type="ECO:0000256" key="2">
    <source>
        <dbReference type="ARBA" id="ARBA00022448"/>
    </source>
</evidence>
<dbReference type="PANTHER" id="PTHR30097">
    <property type="entry name" value="CATION EFFLUX SYSTEM PROTEIN CUSB"/>
    <property type="match status" value="1"/>
</dbReference>
<keyword evidence="9" id="KW-1185">Reference proteome</keyword>
<dbReference type="Pfam" id="PF25973">
    <property type="entry name" value="BSH_CzcB"/>
    <property type="match status" value="1"/>
</dbReference>
<feature type="domain" description="CzcB-like barrel-sandwich hybrid" evidence="6">
    <location>
        <begin position="85"/>
        <end position="230"/>
    </location>
</feature>
<accession>A0A2S9H531</accession>
<dbReference type="InterPro" id="IPR058649">
    <property type="entry name" value="CzcB_C"/>
</dbReference>
<dbReference type="Gene3D" id="2.40.420.20">
    <property type="match status" value="1"/>
</dbReference>
<evidence type="ECO:0000259" key="5">
    <source>
        <dbReference type="Pfam" id="PF25954"/>
    </source>
</evidence>
<dbReference type="OrthoDB" id="9768185at2"/>
<dbReference type="Gene3D" id="2.40.30.170">
    <property type="match status" value="1"/>
</dbReference>
<dbReference type="GO" id="GO:0016020">
    <property type="term" value="C:membrane"/>
    <property type="evidence" value="ECO:0007669"/>
    <property type="project" value="InterPro"/>
</dbReference>
<dbReference type="AlphaFoldDB" id="A0A2S9H531"/>
<keyword evidence="2" id="KW-0813">Transport</keyword>
<feature type="chain" id="PRO_5015478983" evidence="3">
    <location>
        <begin position="24"/>
        <end position="388"/>
    </location>
</feature>
<dbReference type="Pfam" id="PF25954">
    <property type="entry name" value="Beta-barrel_RND_2"/>
    <property type="match status" value="1"/>
</dbReference>
<dbReference type="Pfam" id="PF25975">
    <property type="entry name" value="CzcB_C"/>
    <property type="match status" value="1"/>
</dbReference>
<comment type="caution">
    <text evidence="8">The sequence shown here is derived from an EMBL/GenBank/DDBJ whole genome shotgun (WGS) entry which is preliminary data.</text>
</comment>
<dbReference type="FunFam" id="2.40.30.170:FF:000010">
    <property type="entry name" value="Efflux RND transporter periplasmic adaptor subunit"/>
    <property type="match status" value="1"/>
</dbReference>
<evidence type="ECO:0000256" key="1">
    <source>
        <dbReference type="ARBA" id="ARBA00009477"/>
    </source>
</evidence>
<dbReference type="NCBIfam" id="TIGR01730">
    <property type="entry name" value="RND_mfp"/>
    <property type="match status" value="1"/>
</dbReference>
<dbReference type="PROSITE" id="PS51257">
    <property type="entry name" value="PROKAR_LIPOPROTEIN"/>
    <property type="match status" value="1"/>
</dbReference>
<dbReference type="InterPro" id="IPR058647">
    <property type="entry name" value="BSH_CzcB-like"/>
</dbReference>
<evidence type="ECO:0000259" key="6">
    <source>
        <dbReference type="Pfam" id="PF25973"/>
    </source>
</evidence>
<organism evidence="8 9">
    <name type="scientific">Solimicrobium silvestre</name>
    <dbReference type="NCBI Taxonomy" id="2099400"/>
    <lineage>
        <taxon>Bacteria</taxon>
        <taxon>Pseudomonadati</taxon>
        <taxon>Pseudomonadota</taxon>
        <taxon>Betaproteobacteria</taxon>
        <taxon>Burkholderiales</taxon>
        <taxon>Oxalobacteraceae</taxon>
        <taxon>Solimicrobium</taxon>
    </lineage>
</organism>
<feature type="domain" description="CzcB-like C-terminal circularly permuted SH3-like" evidence="7">
    <location>
        <begin position="318"/>
        <end position="376"/>
    </location>
</feature>
<comment type="similarity">
    <text evidence="1">Belongs to the membrane fusion protein (MFP) (TC 8.A.1) family.</text>
</comment>
<dbReference type="Pfam" id="PF25893">
    <property type="entry name" value="HH_CzcB"/>
    <property type="match status" value="1"/>
</dbReference>
<proteinExistence type="inferred from homology"/>
<dbReference type="InterPro" id="IPR058792">
    <property type="entry name" value="Beta-barrel_RND_2"/>
</dbReference>
<dbReference type="EMBL" id="PUGF01000001">
    <property type="protein sequence ID" value="PRC95078.1"/>
    <property type="molecule type" value="Genomic_DNA"/>
</dbReference>
<feature type="domain" description="CzcB-like alpha-helical hairpin" evidence="4">
    <location>
        <begin position="124"/>
        <end position="182"/>
    </location>
</feature>
<dbReference type="InterPro" id="IPR006143">
    <property type="entry name" value="RND_pump_MFP"/>
</dbReference>
<dbReference type="RefSeq" id="WP_105529977.1">
    <property type="nucleotide sequence ID" value="NZ_PUGF01000001.1"/>
</dbReference>
<dbReference type="InterPro" id="IPR051909">
    <property type="entry name" value="MFP_Cation_Efflux"/>
</dbReference>
<feature type="domain" description="CusB-like beta-barrel" evidence="5">
    <location>
        <begin position="234"/>
        <end position="310"/>
    </location>
</feature>
<evidence type="ECO:0000259" key="7">
    <source>
        <dbReference type="Pfam" id="PF25975"/>
    </source>
</evidence>
<sequence>MHSIQWRNVAPLFLLITSLVLSACSTEDASNTKTTAVPAEAENDTALKLSEEEIKTAGIQVATLQEQQINEQILVTATIQPNQNKVAQIAPSVAGKVRTALVNLGDQVKQNQPLASIDSIEAGEAQSAYEQAKSEFTLAQSSFDRAKQLVADRIIPQKDYLRAQSDLEKARAGLQATSTKLQTIGIAPQNQRSNSSLFMVSAPFSGTVIVKNAVVGELAQPDKALFTIADLSKFWIETNLFEKDFSKVKVGAPATITSTAYPGELFKGKVTYIGNMVDKETHTANARIEVINLDDRLKLNMFVNAAIETSSTQKALLLPEQAIVLIQGQSTVFVQTEHGFEPRAVELGEKLHTQVVLKNGINSGEKIVTIGTYALKAKILKSQISAEH</sequence>
<feature type="signal peptide" evidence="3">
    <location>
        <begin position="1"/>
        <end position="23"/>
    </location>
</feature>
<dbReference type="Proteomes" id="UP000237839">
    <property type="component" value="Unassembled WGS sequence"/>
</dbReference>
<dbReference type="Gene3D" id="2.40.50.100">
    <property type="match status" value="1"/>
</dbReference>